<dbReference type="AlphaFoldDB" id="F2F5S6"/>
<evidence type="ECO:0000313" key="1">
    <source>
        <dbReference type="EMBL" id="BAK16609.1"/>
    </source>
</evidence>
<reference evidence="1 2" key="2">
    <citation type="journal article" date="2012" name="J. Biosci. Bioeng.">
        <title>Complete genome sequence and characterization of the N-acylhomoserine lactone-degrading gene of the potato leaf-associated Solibacillus silvestris.</title>
        <authorList>
            <person name="Morohoshi T."/>
            <person name="Tominaga Y."/>
            <person name="Someya N."/>
            <person name="Ikeda T."/>
        </authorList>
    </citation>
    <scope>NUCLEOTIDE SEQUENCE [LARGE SCALE GENOMIC DNA]</scope>
    <source>
        <strain evidence="1 2">StLB046</strain>
    </source>
</reference>
<name>F2F5S6_SOLSS</name>
<proteinExistence type="predicted"/>
<dbReference type="Proteomes" id="UP000006691">
    <property type="component" value="Chromosome"/>
</dbReference>
<dbReference type="EMBL" id="AP012157">
    <property type="protein sequence ID" value="BAK16609.1"/>
    <property type="molecule type" value="Genomic_DNA"/>
</dbReference>
<evidence type="ECO:0000313" key="2">
    <source>
        <dbReference type="Proteomes" id="UP000006691"/>
    </source>
</evidence>
<sequence>MNISKLLGVPYANLKTAKVFVKPGQVVVTYNKKTYFIVKKDVFTNILHPLNYNAINS</sequence>
<dbReference type="KEGG" id="siv:SSIL_2186"/>
<accession>F2F5S6</accession>
<protein>
    <submittedName>
        <fullName evidence="1">Uncharacterized protein</fullName>
    </submittedName>
</protein>
<dbReference type="STRING" id="1002809.SSIL_2186"/>
<dbReference type="RefSeq" id="WP_008407084.1">
    <property type="nucleotide sequence ID" value="NC_018065.1"/>
</dbReference>
<organism evidence="1 2">
    <name type="scientific">Solibacillus silvestris (strain StLB046)</name>
    <name type="common">Bacillus silvestris</name>
    <dbReference type="NCBI Taxonomy" id="1002809"/>
    <lineage>
        <taxon>Bacteria</taxon>
        <taxon>Bacillati</taxon>
        <taxon>Bacillota</taxon>
        <taxon>Bacilli</taxon>
        <taxon>Bacillales</taxon>
        <taxon>Caryophanaceae</taxon>
        <taxon>Solibacillus</taxon>
    </lineage>
</organism>
<dbReference type="PATRIC" id="fig|1002809.3.peg.2213"/>
<keyword evidence="2" id="KW-1185">Reference proteome</keyword>
<reference evidence="2" key="1">
    <citation type="submission" date="2011-04" db="EMBL/GenBank/DDBJ databases">
        <title>Genome sequence of Solibacillus silvestris StLB046.</title>
        <authorList>
            <person name="Morohoshi T."/>
            <person name="Someya N."/>
            <person name="Ikeda T."/>
        </authorList>
    </citation>
    <scope>NUCLEOTIDE SEQUENCE [LARGE SCALE GENOMIC DNA]</scope>
    <source>
        <strain evidence="2">StLB046</strain>
    </source>
</reference>
<dbReference type="HOGENOM" id="CLU_2994343_0_0_9"/>
<gene>
    <name evidence="1" type="ordered locus">SSIL_2186</name>
</gene>